<proteinExistence type="predicted"/>
<sequence length="126" mass="13991">MCIVSYMHHHHVPPCQRPISYTTEYIYCSEAMLDPATAQILGPCVALCLDPQQRRSFGNACGAAGGCLVSPDCSSGACRLRDLSGRWKCCQCHRGGNITRWCQHKKRGSPDTFCYHVVCYTCTRDA</sequence>
<dbReference type="EMBL" id="JAPDFR010000008">
    <property type="protein sequence ID" value="KAK0383878.1"/>
    <property type="molecule type" value="Genomic_DNA"/>
</dbReference>
<comment type="caution">
    <text evidence="1">The sequence shown here is derived from an EMBL/GenBank/DDBJ whole genome shotgun (WGS) entry which is preliminary data.</text>
</comment>
<reference evidence="1" key="1">
    <citation type="submission" date="2022-10" db="EMBL/GenBank/DDBJ databases">
        <title>Determination and structural analysis of whole genome sequence of Sarocladium strictum F4-1.</title>
        <authorList>
            <person name="Hu L."/>
            <person name="Jiang Y."/>
        </authorList>
    </citation>
    <scope>NUCLEOTIDE SEQUENCE</scope>
    <source>
        <strain evidence="1">F4-1</strain>
    </source>
</reference>
<dbReference type="Proteomes" id="UP001175261">
    <property type="component" value="Unassembled WGS sequence"/>
</dbReference>
<gene>
    <name evidence="1" type="ORF">NLU13_7970</name>
</gene>
<organism evidence="1 2">
    <name type="scientific">Sarocladium strictum</name>
    <name type="common">Black bundle disease fungus</name>
    <name type="synonym">Acremonium strictum</name>
    <dbReference type="NCBI Taxonomy" id="5046"/>
    <lineage>
        <taxon>Eukaryota</taxon>
        <taxon>Fungi</taxon>
        <taxon>Dikarya</taxon>
        <taxon>Ascomycota</taxon>
        <taxon>Pezizomycotina</taxon>
        <taxon>Sordariomycetes</taxon>
        <taxon>Hypocreomycetidae</taxon>
        <taxon>Hypocreales</taxon>
        <taxon>Sarocladiaceae</taxon>
        <taxon>Sarocladium</taxon>
    </lineage>
</organism>
<accession>A0AA39GBW1</accession>
<keyword evidence="2" id="KW-1185">Reference proteome</keyword>
<evidence type="ECO:0000313" key="1">
    <source>
        <dbReference type="EMBL" id="KAK0383878.1"/>
    </source>
</evidence>
<name>A0AA39GBW1_SARSR</name>
<evidence type="ECO:0000313" key="2">
    <source>
        <dbReference type="Proteomes" id="UP001175261"/>
    </source>
</evidence>
<dbReference type="AlphaFoldDB" id="A0AA39GBW1"/>
<protein>
    <submittedName>
        <fullName evidence="1">Uncharacterized protein</fullName>
    </submittedName>
</protein>